<dbReference type="RefSeq" id="XP_003675773.1">
    <property type="nucleotide sequence ID" value="XM_003675725.1"/>
</dbReference>
<keyword evidence="3" id="KW-0813">Transport</keyword>
<keyword evidence="5" id="KW-0375">Hydrogen ion transport</keyword>
<evidence type="ECO:0000256" key="5">
    <source>
        <dbReference type="ARBA" id="ARBA00022781"/>
    </source>
</evidence>
<keyword evidence="4" id="KW-0138">CF(0)</keyword>
<comment type="similarity">
    <text evidence="2">Belongs to the ATPase g subunit family.</text>
</comment>
<evidence type="ECO:0000256" key="3">
    <source>
        <dbReference type="ARBA" id="ARBA00022448"/>
    </source>
</evidence>
<dbReference type="HOGENOM" id="CLU_083674_1_0_1"/>
<dbReference type="Proteomes" id="UP000001640">
    <property type="component" value="Chromosome 3"/>
</dbReference>
<dbReference type="OrthoDB" id="437at2759"/>
<name>G0VD47_NAUCA</name>
<evidence type="ECO:0000313" key="10">
    <source>
        <dbReference type="EMBL" id="CCC69409.1"/>
    </source>
</evidence>
<evidence type="ECO:0000313" key="11">
    <source>
        <dbReference type="Proteomes" id="UP000001640"/>
    </source>
</evidence>
<comment type="subcellular location">
    <subcellularLocation>
        <location evidence="1">Mitochondrion membrane</location>
    </subcellularLocation>
</comment>
<keyword evidence="6" id="KW-0406">Ion transport</keyword>
<keyword evidence="7" id="KW-0496">Mitochondrion</keyword>
<dbReference type="InterPro" id="IPR006808">
    <property type="entry name" value="ATP_synth_F0_gsu_mt"/>
</dbReference>
<evidence type="ECO:0000256" key="1">
    <source>
        <dbReference type="ARBA" id="ARBA00004325"/>
    </source>
</evidence>
<dbReference type="AlphaFoldDB" id="G0VD47"/>
<accession>G0VD47</accession>
<gene>
    <name evidence="10" type="primary">NCAS0C04190</name>
    <name evidence="10" type="ordered locus">NCAS_0C04190</name>
</gene>
<keyword evidence="8" id="KW-0472">Membrane</keyword>
<dbReference type="KEGG" id="ncs:NCAS_0C04190"/>
<evidence type="ECO:0000256" key="4">
    <source>
        <dbReference type="ARBA" id="ARBA00022547"/>
    </source>
</evidence>
<dbReference type="GeneID" id="96902990"/>
<evidence type="ECO:0000256" key="7">
    <source>
        <dbReference type="ARBA" id="ARBA00023128"/>
    </source>
</evidence>
<reference evidence="10 11" key="1">
    <citation type="journal article" date="2011" name="Proc. Natl. Acad. Sci. U.S.A.">
        <title>Evolutionary erosion of yeast sex chromosomes by mating-type switching accidents.</title>
        <authorList>
            <person name="Gordon J.L."/>
            <person name="Armisen D."/>
            <person name="Proux-Wera E."/>
            <person name="Oheigeartaigh S.S."/>
            <person name="Byrne K.P."/>
            <person name="Wolfe K.H."/>
        </authorList>
    </citation>
    <scope>NUCLEOTIDE SEQUENCE [LARGE SCALE GENOMIC DNA]</scope>
    <source>
        <strain evidence="11">ATCC 76901 / BCRC 22586 / CBS 4309 / NBRC 1992 / NRRL Y-12630</strain>
    </source>
</reference>
<evidence type="ECO:0000256" key="6">
    <source>
        <dbReference type="ARBA" id="ARBA00023065"/>
    </source>
</evidence>
<dbReference type="eggNOG" id="KOG4103">
    <property type="taxonomic scope" value="Eukaryota"/>
</dbReference>
<evidence type="ECO:0000256" key="8">
    <source>
        <dbReference type="ARBA" id="ARBA00023136"/>
    </source>
</evidence>
<keyword evidence="11" id="KW-1185">Reference proteome</keyword>
<protein>
    <recommendedName>
        <fullName evidence="12">ATP synthase subunit g, mitochondrial</fullName>
    </recommendedName>
</protein>
<evidence type="ECO:0000256" key="2">
    <source>
        <dbReference type="ARBA" id="ARBA00005699"/>
    </source>
</evidence>
<organism evidence="10 11">
    <name type="scientific">Naumovozyma castellii</name>
    <name type="common">Yeast</name>
    <name type="synonym">Saccharomyces castellii</name>
    <dbReference type="NCBI Taxonomy" id="27288"/>
    <lineage>
        <taxon>Eukaryota</taxon>
        <taxon>Fungi</taxon>
        <taxon>Dikarya</taxon>
        <taxon>Ascomycota</taxon>
        <taxon>Saccharomycotina</taxon>
        <taxon>Saccharomycetes</taxon>
        <taxon>Saccharomycetales</taxon>
        <taxon>Saccharomycetaceae</taxon>
        <taxon>Naumovozyma</taxon>
    </lineage>
</organism>
<dbReference type="EMBL" id="HE576754">
    <property type="protein sequence ID" value="CCC69409.1"/>
    <property type="molecule type" value="Genomic_DNA"/>
</dbReference>
<keyword evidence="9" id="KW-0066">ATP synthesis</keyword>
<dbReference type="Pfam" id="PF04718">
    <property type="entry name" value="ATP-synt_G"/>
    <property type="match status" value="1"/>
</dbReference>
<dbReference type="GO" id="GO:0045259">
    <property type="term" value="C:proton-transporting ATP synthase complex"/>
    <property type="evidence" value="ECO:0007669"/>
    <property type="project" value="UniProtKB-KW"/>
</dbReference>
<sequence>MLGKIQATGSKLFARGGVITGRIMNTSNVWLTKSIYYGKVGAELSKEIYRKEGLTPPNVDEFKSVYAKLLGLGKEYSKKPTELLNMAKSLKKNDLLKYGSYGVQILGFFSLGEVIGRRKLVGYKHY</sequence>
<evidence type="ECO:0008006" key="12">
    <source>
        <dbReference type="Google" id="ProtNLM"/>
    </source>
</evidence>
<proteinExistence type="inferred from homology"/>
<dbReference type="OMA" id="ITGRIMN"/>
<evidence type="ECO:0000256" key="9">
    <source>
        <dbReference type="ARBA" id="ARBA00023310"/>
    </source>
</evidence>
<dbReference type="GO" id="GO:0015078">
    <property type="term" value="F:proton transmembrane transporter activity"/>
    <property type="evidence" value="ECO:0007669"/>
    <property type="project" value="InterPro"/>
</dbReference>
<dbReference type="InParanoid" id="G0VD47"/>
<dbReference type="FunCoup" id="G0VD47">
    <property type="interactions" value="131"/>
</dbReference>
<dbReference type="STRING" id="1064592.G0VD47"/>
<reference key="2">
    <citation type="submission" date="2011-08" db="EMBL/GenBank/DDBJ databases">
        <title>Genome sequence of Naumovozyma castellii.</title>
        <authorList>
            <person name="Gordon J.L."/>
            <person name="Armisen D."/>
            <person name="Proux-Wera E."/>
            <person name="OhEigeartaigh S.S."/>
            <person name="Byrne K.P."/>
            <person name="Wolfe K.H."/>
        </authorList>
    </citation>
    <scope>NUCLEOTIDE SEQUENCE</scope>
    <source>
        <strain>Type strain:CBS 4309</strain>
    </source>
</reference>
<dbReference type="GO" id="GO:0031966">
    <property type="term" value="C:mitochondrial membrane"/>
    <property type="evidence" value="ECO:0007669"/>
    <property type="project" value="UniProtKB-SubCell"/>
</dbReference>
<dbReference type="GO" id="GO:0015986">
    <property type="term" value="P:proton motive force-driven ATP synthesis"/>
    <property type="evidence" value="ECO:0007669"/>
    <property type="project" value="InterPro"/>
</dbReference>